<evidence type="ECO:0000256" key="1">
    <source>
        <dbReference type="SAM" id="MobiDB-lite"/>
    </source>
</evidence>
<dbReference type="AlphaFoldDB" id="A0A5M3MEX3"/>
<name>A0A5M3MEX3_CONPW</name>
<dbReference type="InterPro" id="IPR055754">
    <property type="entry name" value="DUF7330"/>
</dbReference>
<evidence type="ECO:0000313" key="4">
    <source>
        <dbReference type="Proteomes" id="UP000053558"/>
    </source>
</evidence>
<feature type="compositionally biased region" description="Polar residues" evidence="1">
    <location>
        <begin position="1"/>
        <end position="13"/>
    </location>
</feature>
<protein>
    <recommendedName>
        <fullName evidence="2">DUF7330 domain-containing protein</fullName>
    </recommendedName>
</protein>
<dbReference type="GeneID" id="19202190"/>
<feature type="compositionally biased region" description="Polar residues" evidence="1">
    <location>
        <begin position="28"/>
        <end position="43"/>
    </location>
</feature>
<organism evidence="3 4">
    <name type="scientific">Coniophora puteana (strain RWD-64-598)</name>
    <name type="common">Brown rot fungus</name>
    <dbReference type="NCBI Taxonomy" id="741705"/>
    <lineage>
        <taxon>Eukaryota</taxon>
        <taxon>Fungi</taxon>
        <taxon>Dikarya</taxon>
        <taxon>Basidiomycota</taxon>
        <taxon>Agaricomycotina</taxon>
        <taxon>Agaricomycetes</taxon>
        <taxon>Agaricomycetidae</taxon>
        <taxon>Boletales</taxon>
        <taxon>Coniophorineae</taxon>
        <taxon>Coniophoraceae</taxon>
        <taxon>Coniophora</taxon>
    </lineage>
</organism>
<sequence length="257" mass="28223">MTITEGVFDSSQLPVAPIDDGKRAVSAEDQSSDLPPSYSQVASSPEPIGRRPRATNYLYISEQYNSLKGSYAIDPSMSIPVSVLPKLEDGETEMDRRNLRLRAEHGSVTAAILLLPPQGDESDDVKRNRTLLEASSEHGTVNIRVRTADAVPPFHLKVRSPHGSLTVEIPRSFHGFLRLKKEHSSIKLSDELASESTQLSVVDGVSMWFVGDFSLFKGEWEGDEVEADTTHGRITVRYADEQAGASRPGFFGRLLGL</sequence>
<dbReference type="OrthoDB" id="5289249at2759"/>
<gene>
    <name evidence="3" type="ORF">CONPUDRAFT_146325</name>
</gene>
<dbReference type="Proteomes" id="UP000053558">
    <property type="component" value="Unassembled WGS sequence"/>
</dbReference>
<dbReference type="RefSeq" id="XP_007772730.1">
    <property type="nucleotide sequence ID" value="XM_007774540.1"/>
</dbReference>
<evidence type="ECO:0000313" key="3">
    <source>
        <dbReference type="EMBL" id="EIW77344.1"/>
    </source>
</evidence>
<dbReference type="KEGG" id="cput:CONPUDRAFT_146325"/>
<dbReference type="OMA" id="ECFIGDC"/>
<reference evidence="4" key="1">
    <citation type="journal article" date="2012" name="Science">
        <title>The Paleozoic origin of enzymatic lignin decomposition reconstructed from 31 fungal genomes.</title>
        <authorList>
            <person name="Floudas D."/>
            <person name="Binder M."/>
            <person name="Riley R."/>
            <person name="Barry K."/>
            <person name="Blanchette R.A."/>
            <person name="Henrissat B."/>
            <person name="Martinez A.T."/>
            <person name="Otillar R."/>
            <person name="Spatafora J.W."/>
            <person name="Yadav J.S."/>
            <person name="Aerts A."/>
            <person name="Benoit I."/>
            <person name="Boyd A."/>
            <person name="Carlson A."/>
            <person name="Copeland A."/>
            <person name="Coutinho P.M."/>
            <person name="de Vries R.P."/>
            <person name="Ferreira P."/>
            <person name="Findley K."/>
            <person name="Foster B."/>
            <person name="Gaskell J."/>
            <person name="Glotzer D."/>
            <person name="Gorecki P."/>
            <person name="Heitman J."/>
            <person name="Hesse C."/>
            <person name="Hori C."/>
            <person name="Igarashi K."/>
            <person name="Jurgens J.A."/>
            <person name="Kallen N."/>
            <person name="Kersten P."/>
            <person name="Kohler A."/>
            <person name="Kuees U."/>
            <person name="Kumar T.K.A."/>
            <person name="Kuo A."/>
            <person name="LaButti K."/>
            <person name="Larrondo L.F."/>
            <person name="Lindquist E."/>
            <person name="Ling A."/>
            <person name="Lombard V."/>
            <person name="Lucas S."/>
            <person name="Lundell T."/>
            <person name="Martin R."/>
            <person name="McLaughlin D.J."/>
            <person name="Morgenstern I."/>
            <person name="Morin E."/>
            <person name="Murat C."/>
            <person name="Nagy L.G."/>
            <person name="Nolan M."/>
            <person name="Ohm R.A."/>
            <person name="Patyshakuliyeva A."/>
            <person name="Rokas A."/>
            <person name="Ruiz-Duenas F.J."/>
            <person name="Sabat G."/>
            <person name="Salamov A."/>
            <person name="Samejima M."/>
            <person name="Schmutz J."/>
            <person name="Slot J.C."/>
            <person name="St John F."/>
            <person name="Stenlid J."/>
            <person name="Sun H."/>
            <person name="Sun S."/>
            <person name="Syed K."/>
            <person name="Tsang A."/>
            <person name="Wiebenga A."/>
            <person name="Young D."/>
            <person name="Pisabarro A."/>
            <person name="Eastwood D.C."/>
            <person name="Martin F."/>
            <person name="Cullen D."/>
            <person name="Grigoriev I.V."/>
            <person name="Hibbett D.S."/>
        </authorList>
    </citation>
    <scope>NUCLEOTIDE SEQUENCE [LARGE SCALE GENOMIC DNA]</scope>
    <source>
        <strain evidence="4">RWD-64-598 SS2</strain>
    </source>
</reference>
<keyword evidence="4" id="KW-1185">Reference proteome</keyword>
<accession>A0A5M3MEX3</accession>
<proteinExistence type="predicted"/>
<comment type="caution">
    <text evidence="3">The sequence shown here is derived from an EMBL/GenBank/DDBJ whole genome shotgun (WGS) entry which is preliminary data.</text>
</comment>
<feature type="domain" description="DUF7330" evidence="2">
    <location>
        <begin position="56"/>
        <end position="241"/>
    </location>
</feature>
<dbReference type="Pfam" id="PF24016">
    <property type="entry name" value="DUF7330"/>
    <property type="match status" value="1"/>
</dbReference>
<feature type="region of interest" description="Disordered" evidence="1">
    <location>
        <begin position="1"/>
        <end position="51"/>
    </location>
</feature>
<evidence type="ECO:0000259" key="2">
    <source>
        <dbReference type="Pfam" id="PF24016"/>
    </source>
</evidence>
<dbReference type="EMBL" id="JH711584">
    <property type="protein sequence ID" value="EIW77344.1"/>
    <property type="molecule type" value="Genomic_DNA"/>
</dbReference>